<accession>A0A396Z6N0</accession>
<gene>
    <name evidence="1" type="ORF">DLM75_16095</name>
</gene>
<comment type="caution">
    <text evidence="1">The sequence shown here is derived from an EMBL/GenBank/DDBJ whole genome shotgun (WGS) entry which is preliminary data.</text>
</comment>
<reference evidence="2" key="1">
    <citation type="submission" date="2018-05" db="EMBL/GenBank/DDBJ databases">
        <title>Leptospira yasudae sp. nov. and Leptospira stimsonii sp. nov., two pathogenic species of the genus Leptospira isolated from environmental sources.</title>
        <authorList>
            <person name="Casanovas-Massana A."/>
            <person name="Hamond C."/>
            <person name="Santos L.A."/>
            <person name="Hacker K.P."/>
            <person name="Balassiano I."/>
            <person name="Medeiros M.A."/>
            <person name="Reis M.G."/>
            <person name="Ko A.I."/>
            <person name="Wunder E.A."/>
        </authorList>
    </citation>
    <scope>NUCLEOTIDE SEQUENCE [LARGE SCALE GENOMIC DNA]</scope>
    <source>
        <strain evidence="2">Yale</strain>
    </source>
</reference>
<protein>
    <submittedName>
        <fullName evidence="1">Uncharacterized protein</fullName>
    </submittedName>
</protein>
<dbReference type="AlphaFoldDB" id="A0A396Z6N0"/>
<organism evidence="1 2">
    <name type="scientific">Leptospira stimsonii</name>
    <dbReference type="NCBI Taxonomy" id="2202203"/>
    <lineage>
        <taxon>Bacteria</taxon>
        <taxon>Pseudomonadati</taxon>
        <taxon>Spirochaetota</taxon>
        <taxon>Spirochaetia</taxon>
        <taxon>Leptospirales</taxon>
        <taxon>Leptospiraceae</taxon>
        <taxon>Leptospira</taxon>
    </lineage>
</organism>
<evidence type="ECO:0000313" key="2">
    <source>
        <dbReference type="Proteomes" id="UP000265798"/>
    </source>
</evidence>
<evidence type="ECO:0000313" key="1">
    <source>
        <dbReference type="EMBL" id="RHX89354.1"/>
    </source>
</evidence>
<dbReference type="EMBL" id="QHCT01000004">
    <property type="protein sequence ID" value="RHX89354.1"/>
    <property type="molecule type" value="Genomic_DNA"/>
</dbReference>
<proteinExistence type="predicted"/>
<sequence length="64" mass="7336">MIVFYLGGKRQRTKILKVSFSTPELSFVYYEEFFGYSGKVGGAAEHRICGCLDLKRDSYFSKPI</sequence>
<name>A0A396Z6N0_9LEPT</name>
<dbReference type="Proteomes" id="UP000265798">
    <property type="component" value="Unassembled WGS sequence"/>
</dbReference>